<dbReference type="InterPro" id="IPR011527">
    <property type="entry name" value="ABC1_TM_dom"/>
</dbReference>
<dbReference type="InterPro" id="IPR044746">
    <property type="entry name" value="ABCC_6TM_D1"/>
</dbReference>
<keyword evidence="8" id="KW-0325">Glycoprotein</keyword>
<dbReference type="InterPro" id="IPR036640">
    <property type="entry name" value="ABC1_TM_sf"/>
</dbReference>
<keyword evidence="5" id="KW-0067">ATP-binding</keyword>
<evidence type="ECO:0000256" key="1">
    <source>
        <dbReference type="ARBA" id="ARBA00004141"/>
    </source>
</evidence>
<feature type="transmembrane region" description="Helical" evidence="10">
    <location>
        <begin position="553"/>
        <end position="575"/>
    </location>
</feature>
<evidence type="ECO:0000256" key="4">
    <source>
        <dbReference type="ARBA" id="ARBA00022741"/>
    </source>
</evidence>
<dbReference type="InterPro" id="IPR050173">
    <property type="entry name" value="ABC_transporter_C-like"/>
</dbReference>
<keyword evidence="6 10" id="KW-1133">Transmembrane helix</keyword>
<feature type="domain" description="ABC transporter" evidence="11">
    <location>
        <begin position="642"/>
        <end position="875"/>
    </location>
</feature>
<dbReference type="CDD" id="cd18579">
    <property type="entry name" value="ABC_6TM_ABCC_D1"/>
    <property type="match status" value="1"/>
</dbReference>
<dbReference type="InterPro" id="IPR003593">
    <property type="entry name" value="AAA+_ATPase"/>
</dbReference>
<feature type="domain" description="ABC transmembrane type-1" evidence="12">
    <location>
        <begin position="920"/>
        <end position="1204"/>
    </location>
</feature>
<feature type="transmembrane region" description="Helical" evidence="10">
    <location>
        <begin position="150"/>
        <end position="167"/>
    </location>
</feature>
<keyword evidence="2" id="KW-0813">Transport</keyword>
<feature type="domain" description="ABC transporter" evidence="11">
    <location>
        <begin position="1242"/>
        <end position="1482"/>
    </location>
</feature>
<dbReference type="SUPFAM" id="SSF52540">
    <property type="entry name" value="P-loop containing nucleoside triphosphate hydrolases"/>
    <property type="match status" value="2"/>
</dbReference>
<dbReference type="Pfam" id="PF00005">
    <property type="entry name" value="ABC_tran"/>
    <property type="match status" value="2"/>
</dbReference>
<proteinExistence type="predicted"/>
<dbReference type="Gene3D" id="3.40.50.300">
    <property type="entry name" value="P-loop containing nucleotide triphosphate hydrolases"/>
    <property type="match status" value="2"/>
</dbReference>
<keyword evidence="14" id="KW-1185">Reference proteome</keyword>
<dbReference type="Proteomes" id="UP001465668">
    <property type="component" value="Unassembled WGS sequence"/>
</dbReference>
<dbReference type="CDD" id="cd18580">
    <property type="entry name" value="ABC_6TM_ABCC_D2"/>
    <property type="match status" value="1"/>
</dbReference>
<dbReference type="EMBL" id="JARVKM010000049">
    <property type="protein sequence ID" value="KAK9773610.1"/>
    <property type="molecule type" value="Genomic_DNA"/>
</dbReference>
<evidence type="ECO:0000256" key="5">
    <source>
        <dbReference type="ARBA" id="ARBA00022840"/>
    </source>
</evidence>
<dbReference type="PROSITE" id="PS50893">
    <property type="entry name" value="ABC_TRANSPORTER_2"/>
    <property type="match status" value="2"/>
</dbReference>
<feature type="region of interest" description="Disordered" evidence="9">
    <location>
        <begin position="865"/>
        <end position="901"/>
    </location>
</feature>
<feature type="domain" description="ABC transmembrane type-1" evidence="12">
    <location>
        <begin position="295"/>
        <end position="573"/>
    </location>
</feature>
<dbReference type="CDD" id="cd03250">
    <property type="entry name" value="ABCC_MRP_domain1"/>
    <property type="match status" value="1"/>
</dbReference>
<feature type="transmembrane region" description="Helical" evidence="10">
    <location>
        <begin position="963"/>
        <end position="988"/>
    </location>
</feature>
<comment type="subcellular location">
    <subcellularLocation>
        <location evidence="1">Membrane</location>
        <topology evidence="1">Multi-pass membrane protein</topology>
    </subcellularLocation>
</comment>
<dbReference type="InterPro" id="IPR044726">
    <property type="entry name" value="ABCC_6TM_D2"/>
</dbReference>
<keyword evidence="7 10" id="KW-0472">Membrane</keyword>
<evidence type="ECO:0000256" key="3">
    <source>
        <dbReference type="ARBA" id="ARBA00022692"/>
    </source>
</evidence>
<dbReference type="PANTHER" id="PTHR24223">
    <property type="entry name" value="ATP-BINDING CASSETTE SUB-FAMILY C"/>
    <property type="match status" value="1"/>
</dbReference>
<evidence type="ECO:0000256" key="2">
    <source>
        <dbReference type="ARBA" id="ARBA00022448"/>
    </source>
</evidence>
<name>A0ABR2XIF3_9PEZI</name>
<dbReference type="PROSITE" id="PS50929">
    <property type="entry name" value="ABC_TM1F"/>
    <property type="match status" value="2"/>
</dbReference>
<keyword evidence="4" id="KW-0547">Nucleotide-binding</keyword>
<feature type="transmembrane region" description="Helical" evidence="10">
    <location>
        <begin position="91"/>
        <end position="108"/>
    </location>
</feature>
<gene>
    <name evidence="13" type="ORF">SCAR479_09754</name>
</gene>
<evidence type="ECO:0000259" key="12">
    <source>
        <dbReference type="PROSITE" id="PS50929"/>
    </source>
</evidence>
<evidence type="ECO:0000256" key="6">
    <source>
        <dbReference type="ARBA" id="ARBA00022989"/>
    </source>
</evidence>
<dbReference type="InterPro" id="IPR017871">
    <property type="entry name" value="ABC_transporter-like_CS"/>
</dbReference>
<evidence type="ECO:0000313" key="13">
    <source>
        <dbReference type="EMBL" id="KAK9773610.1"/>
    </source>
</evidence>
<evidence type="ECO:0000256" key="9">
    <source>
        <dbReference type="SAM" id="MobiDB-lite"/>
    </source>
</evidence>
<accession>A0ABR2XIF3</accession>
<evidence type="ECO:0000313" key="14">
    <source>
        <dbReference type="Proteomes" id="UP001465668"/>
    </source>
</evidence>
<dbReference type="SUPFAM" id="SSF90123">
    <property type="entry name" value="ABC transporter transmembrane region"/>
    <property type="match status" value="2"/>
</dbReference>
<evidence type="ECO:0000256" key="7">
    <source>
        <dbReference type="ARBA" id="ARBA00023136"/>
    </source>
</evidence>
<comment type="caution">
    <text evidence="13">The sequence shown here is derived from an EMBL/GenBank/DDBJ whole genome shotgun (WGS) entry which is preliminary data.</text>
</comment>
<organism evidence="13 14">
    <name type="scientific">Seiridium cardinale</name>
    <dbReference type="NCBI Taxonomy" id="138064"/>
    <lineage>
        <taxon>Eukaryota</taxon>
        <taxon>Fungi</taxon>
        <taxon>Dikarya</taxon>
        <taxon>Ascomycota</taxon>
        <taxon>Pezizomycotina</taxon>
        <taxon>Sordariomycetes</taxon>
        <taxon>Xylariomycetidae</taxon>
        <taxon>Amphisphaeriales</taxon>
        <taxon>Sporocadaceae</taxon>
        <taxon>Seiridium</taxon>
    </lineage>
</organism>
<feature type="transmembrane region" description="Helical" evidence="10">
    <location>
        <begin position="120"/>
        <end position="144"/>
    </location>
</feature>
<sequence>MNNVSNVCHDELFGPAVATESCRGGFDFTVLFEESVLSIPLSAGFLLIAPIQVARILKAVSAVSTLVYAGLNLALLILWASGHGFTTRATLASSVLSLCAALALAVLSQVQHGKNPRPSFIITGYLIISLPLNGVRVRTAWLLASDKRPVPAILTAALAVQVLILVLETKNKRKILAGAYRSLSREAASGLLSRGLFWWLRHLLSDGSRRILAVEDLESISEKLRSSKLSSELQVRWMSKSENYLSPLAPRLSSGTPTLPHASEKVDHNRHKHALALATLSAWRLELAKIALPRLCLVALSLAQPFLIRQIVEIISAPVSQQTWNQGYGLIGAVALVYTGIPIATGFYQHLSFRLMAMVRGGLISLIYEKIVQSPSTQVGDSAAMTLIGTDVERICETWHLVVAESWASVIQLAFAVWLLQMQIGPVCVTPVIVALVATALSVKAAGFVTPHQKVWLEAIQARINFTAHALGSMRSVKMLGLGRKFESLIQGMRVTELDLSKRFRRLSSFNICLVNLPSLFSQFFTFATFAIAAKVQGNGFVTVSQAVTSLSILSILMAPLGTVLMVIPQAYAALGCFQRIQDFLDTESWDDKRLPECPLETTNLESHDRPDTIQMPSGYNHVEMIQRPQSTPKEPLPRTILNSDHVIIHNATIGWGGSSHVIKDLSLRIGQNHHLTVILGPVGCGKSTILKAILGEATIFSGSVWISSKELAYCDQSPWVSNGSVRENIVSGTDFDAAWYNTVIHACALQVDLQQLSDGDATNVGSKGVSLSGGQKQRLTLARALYARKPIAVLDDVLSGLDAATHDIVTTRVFGPDGLIRKLGMTAILATHSVSLCAIADQTIILDDQGQIIQQGSSDNMASLAPQLAGDDGSSASSEDGPPPKVSAAETQGSSTKRDDERQVGDLSIYLYYFSSLGWLSFALFGIFAASYVAFSTLQYAWITLFAQSSDESQPSRLGYWLGLYALFSVLSAAGLISAVHYMYVVIVPKSAQALHLTVLRAVIRAPMSFLAKTDNGVLVNRFSQDMQLVDMTLPGALVNASFQLAACFAVAALAIVAVSYFAAVLPFVACALFFLQRFYLKTSRQLRLLDLEAKAPLYSHVLESLQGIATIRAYGWTSSHVAKNLALLDRAQKPYYLLLCIQRWLALVLGLTVAGLAILLTTLGVTLRSRLDAGLLGVALVNMMNLGQSLGALITSWTLLETSLGAISRVKTFSEDTPSEKPREVVDTRILAGWPSRGSVVIENWSAHYNGHPVLRNIDISVQAGEKVAICGRTGSGKTSLLLSLLGMVEESTGRIVLDDVDVALVPKDVTRQKLTCLTQDPFLFGGSVRLNADPLGEAADTDIISALQKVGLWDVFRSKESTETSHPLGFAVLDMKMEEDFLSHGQRKLFCLGRALLRKSPVLVLDEPSSGVDASTESCIEAIVESEFATSTVIMATHSLAGVRRFDKVAVLDGGVLLEYGEPEELLARVDGAFAKLYAAQRGRPETSSAYIYPSKTVRANGTFRTSPIRETKMKTFPAMIKFSTEGMIFNTFKADSGPRSCVSPDVNGSEPFSGRLQRLEPLEYPIQANFETSEP</sequence>
<evidence type="ECO:0000256" key="8">
    <source>
        <dbReference type="ARBA" id="ARBA00023180"/>
    </source>
</evidence>
<dbReference type="InterPro" id="IPR003439">
    <property type="entry name" value="ABC_transporter-like_ATP-bd"/>
</dbReference>
<dbReference type="Pfam" id="PF00664">
    <property type="entry name" value="ABC_membrane"/>
    <property type="match status" value="2"/>
</dbReference>
<feature type="transmembrane region" description="Helical" evidence="10">
    <location>
        <begin position="1146"/>
        <end position="1169"/>
    </location>
</feature>
<protein>
    <submittedName>
        <fullName evidence="13">ABC transporter</fullName>
    </submittedName>
</protein>
<dbReference type="Gene3D" id="1.20.1560.10">
    <property type="entry name" value="ABC transporter type 1, transmembrane domain"/>
    <property type="match status" value="2"/>
</dbReference>
<feature type="transmembrane region" description="Helical" evidence="10">
    <location>
        <begin position="918"/>
        <end position="943"/>
    </location>
</feature>
<feature type="transmembrane region" description="Helical" evidence="10">
    <location>
        <begin position="510"/>
        <end position="533"/>
    </location>
</feature>
<feature type="transmembrane region" description="Helical" evidence="10">
    <location>
        <begin position="1044"/>
        <end position="1077"/>
    </location>
</feature>
<keyword evidence="3 10" id="KW-0812">Transmembrane</keyword>
<feature type="compositionally biased region" description="Low complexity" evidence="9">
    <location>
        <begin position="870"/>
        <end position="881"/>
    </location>
</feature>
<dbReference type="PROSITE" id="PS00211">
    <property type="entry name" value="ABC_TRANSPORTER_1"/>
    <property type="match status" value="2"/>
</dbReference>
<evidence type="ECO:0000256" key="10">
    <source>
        <dbReference type="SAM" id="Phobius"/>
    </source>
</evidence>
<evidence type="ECO:0000259" key="11">
    <source>
        <dbReference type="PROSITE" id="PS50893"/>
    </source>
</evidence>
<dbReference type="SMART" id="SM00382">
    <property type="entry name" value="AAA"/>
    <property type="match status" value="2"/>
</dbReference>
<feature type="transmembrane region" description="Helical" evidence="10">
    <location>
        <begin position="328"/>
        <end position="348"/>
    </location>
</feature>
<dbReference type="PANTHER" id="PTHR24223:SF399">
    <property type="entry name" value="ABC TRANSPORTER ATNG"/>
    <property type="match status" value="1"/>
</dbReference>
<dbReference type="InterPro" id="IPR027417">
    <property type="entry name" value="P-loop_NTPase"/>
</dbReference>
<reference evidence="13 14" key="1">
    <citation type="submission" date="2024-02" db="EMBL/GenBank/DDBJ databases">
        <title>First draft genome assembly of two strains of Seiridium cardinale.</title>
        <authorList>
            <person name="Emiliani G."/>
            <person name="Scali E."/>
        </authorList>
    </citation>
    <scope>NUCLEOTIDE SEQUENCE [LARGE SCALE GENOMIC DNA]</scope>
    <source>
        <strain evidence="13 14">BM-138-000479</strain>
    </source>
</reference>
<feature type="transmembrane region" description="Helical" evidence="10">
    <location>
        <begin position="66"/>
        <end position="85"/>
    </location>
</feature>